<accession>A0A5Q0TS31</accession>
<dbReference type="EMBL" id="MN313665">
    <property type="protein sequence ID" value="QGA69854.1"/>
    <property type="molecule type" value="Genomic_DNA"/>
</dbReference>
<evidence type="ECO:0000256" key="2">
    <source>
        <dbReference type="ARBA" id="ARBA00022581"/>
    </source>
</evidence>
<dbReference type="InterPro" id="IPR002488">
    <property type="entry name" value="Gemini_C4"/>
</dbReference>
<name>A0A5Q0TS31_9GEMI</name>
<organism evidence="3">
    <name type="scientific">Ocimum yellow vein virus</name>
    <dbReference type="NCBI Taxonomy" id="2664942"/>
    <lineage>
        <taxon>Viruses</taxon>
        <taxon>Monodnaviria</taxon>
        <taxon>Shotokuvirae</taxon>
        <taxon>Cressdnaviricota</taxon>
        <taxon>Repensiviricetes</taxon>
        <taxon>Geplafuvirales</taxon>
        <taxon>Geminiviridae</taxon>
        <taxon>Begomovirus</taxon>
        <taxon>Begomovirus ocimumvenae</taxon>
    </lineage>
</organism>
<evidence type="ECO:0000256" key="1">
    <source>
        <dbReference type="ARBA" id="ARBA00008996"/>
    </source>
</evidence>
<comment type="similarity">
    <text evidence="1">Belongs to the geminiviridae protein AC4/C4 family.</text>
</comment>
<evidence type="ECO:0000313" key="3">
    <source>
        <dbReference type="EMBL" id="QGA69854.1"/>
    </source>
</evidence>
<protein>
    <submittedName>
        <fullName evidence="3">AC4 protein</fullName>
    </submittedName>
</protein>
<dbReference type="Pfam" id="PF01492">
    <property type="entry name" value="Gemini_C4"/>
    <property type="match status" value="1"/>
</dbReference>
<proteinExistence type="inferred from homology"/>
<keyword evidence="2" id="KW-0945">Host-virus interaction</keyword>
<reference evidence="3" key="1">
    <citation type="journal article" date="2019" name="Plant Dis.">
        <title>African basil (Ocimum gratissimum) is a reservoir of divergent begomoviruses in Uganda.</title>
        <authorList>
            <person name="Mollel H.G."/>
            <person name="Ndunguru J."/>
            <person name="Sseruwagi P.P."/>
            <person name="Alicai T."/>
            <person name="Colvin J."/>
            <person name="Navas-Castillo J."/>
            <person name="Fiallo-Olive E."/>
        </authorList>
    </citation>
    <scope>NUCLEOTIDE SEQUENCE</scope>
    <source>
        <strain evidence="3">Uganda-UG16-2015</strain>
    </source>
</reference>
<sequence length="65" mass="7319">MGNLTSIFSFNSKANSHARITDSSILRPQAGDHITIRIFRELNQARTLNHTSRRTAIHSNGENSR</sequence>
<gene>
    <name evidence="3" type="primary">AC4</name>
</gene>